<protein>
    <submittedName>
        <fullName evidence="1">6953_t:CDS:1</fullName>
    </submittedName>
</protein>
<evidence type="ECO:0000313" key="2">
    <source>
        <dbReference type="Proteomes" id="UP000789860"/>
    </source>
</evidence>
<evidence type="ECO:0000313" key="1">
    <source>
        <dbReference type="EMBL" id="CAG8692212.1"/>
    </source>
</evidence>
<name>A0ACA9P773_9GLOM</name>
<proteinExistence type="predicted"/>
<dbReference type="Proteomes" id="UP000789860">
    <property type="component" value="Unassembled WGS sequence"/>
</dbReference>
<gene>
    <name evidence="1" type="ORF">SCALOS_LOCUS10178</name>
</gene>
<sequence>SSHRAFIENILVASQINNRFGGKQPKIYSSQFSDSILQEIVFLLNHQNKKKREQPKRIIEVITEKEI</sequence>
<reference evidence="1" key="1">
    <citation type="submission" date="2021-06" db="EMBL/GenBank/DDBJ databases">
        <authorList>
            <person name="Kallberg Y."/>
            <person name="Tangrot J."/>
            <person name="Rosling A."/>
        </authorList>
    </citation>
    <scope>NUCLEOTIDE SEQUENCE</scope>
    <source>
        <strain evidence="1">AU212A</strain>
    </source>
</reference>
<feature type="non-terminal residue" evidence="1">
    <location>
        <position position="1"/>
    </location>
</feature>
<accession>A0ACA9P773</accession>
<organism evidence="1 2">
    <name type="scientific">Scutellospora calospora</name>
    <dbReference type="NCBI Taxonomy" id="85575"/>
    <lineage>
        <taxon>Eukaryota</taxon>
        <taxon>Fungi</taxon>
        <taxon>Fungi incertae sedis</taxon>
        <taxon>Mucoromycota</taxon>
        <taxon>Glomeromycotina</taxon>
        <taxon>Glomeromycetes</taxon>
        <taxon>Diversisporales</taxon>
        <taxon>Gigasporaceae</taxon>
        <taxon>Scutellospora</taxon>
    </lineage>
</organism>
<comment type="caution">
    <text evidence="1">The sequence shown here is derived from an EMBL/GenBank/DDBJ whole genome shotgun (WGS) entry which is preliminary data.</text>
</comment>
<keyword evidence="2" id="KW-1185">Reference proteome</keyword>
<dbReference type="EMBL" id="CAJVPM010036238">
    <property type="protein sequence ID" value="CAG8692212.1"/>
    <property type="molecule type" value="Genomic_DNA"/>
</dbReference>